<name>A0A840AI41_9PROT</name>
<comment type="caution">
    <text evidence="1">The sequence shown here is derived from an EMBL/GenBank/DDBJ whole genome shotgun (WGS) entry which is preliminary data.</text>
</comment>
<sequence length="213" mass="23892">MTAVELVTRHPRLYHLTTPGAWEVIRTHGLLSTEALLRAAGLDEAEVQARIRQRRPAREVLDPTPIGRVVLNDNKPIQLAKLSRCLEDGLTPEDWLAELNRRVFFWVDAARMKGLGEAAINRTDPRELLVLDTASVVADCGARMQVSPINTGATLHQPARRGRTTFTPLGAMSYAEWRLQRRDRKASPDNIVEVTVLGAVPNVERHLIERRGF</sequence>
<dbReference type="RefSeq" id="WP_184386380.1">
    <property type="nucleotide sequence ID" value="NZ_JACIDJ010000008.1"/>
</dbReference>
<dbReference type="Proteomes" id="UP000553193">
    <property type="component" value="Unassembled WGS sequence"/>
</dbReference>
<proteinExistence type="predicted"/>
<reference evidence="1 2" key="1">
    <citation type="submission" date="2020-08" db="EMBL/GenBank/DDBJ databases">
        <title>Genomic Encyclopedia of Type Strains, Phase IV (KMG-IV): sequencing the most valuable type-strain genomes for metagenomic binning, comparative biology and taxonomic classification.</title>
        <authorList>
            <person name="Goeker M."/>
        </authorList>
    </citation>
    <scope>NUCLEOTIDE SEQUENCE [LARGE SCALE GENOMIC DNA]</scope>
    <source>
        <strain evidence="1 2">DSM 19979</strain>
    </source>
</reference>
<dbReference type="AlphaFoldDB" id="A0A840AI41"/>
<dbReference type="EMBL" id="JACIDJ010000008">
    <property type="protein sequence ID" value="MBB3900150.1"/>
    <property type="molecule type" value="Genomic_DNA"/>
</dbReference>
<dbReference type="Pfam" id="PF22531">
    <property type="entry name" value="DUF7002"/>
    <property type="match status" value="1"/>
</dbReference>
<organism evidence="1 2">
    <name type="scientific">Roseococcus suduntuyensis</name>
    <dbReference type="NCBI Taxonomy" id="455361"/>
    <lineage>
        <taxon>Bacteria</taxon>
        <taxon>Pseudomonadati</taxon>
        <taxon>Pseudomonadota</taxon>
        <taxon>Alphaproteobacteria</taxon>
        <taxon>Acetobacterales</taxon>
        <taxon>Roseomonadaceae</taxon>
        <taxon>Roseococcus</taxon>
    </lineage>
</organism>
<gene>
    <name evidence="1" type="ORF">GGQ83_003620</name>
</gene>
<dbReference type="InterPro" id="IPR054271">
    <property type="entry name" value="DUF7002"/>
</dbReference>
<evidence type="ECO:0000313" key="1">
    <source>
        <dbReference type="EMBL" id="MBB3900150.1"/>
    </source>
</evidence>
<accession>A0A840AI41</accession>
<protein>
    <submittedName>
        <fullName evidence="1">Uncharacterized protein</fullName>
    </submittedName>
</protein>
<evidence type="ECO:0000313" key="2">
    <source>
        <dbReference type="Proteomes" id="UP000553193"/>
    </source>
</evidence>
<keyword evidence="2" id="KW-1185">Reference proteome</keyword>